<dbReference type="InterPro" id="IPR050951">
    <property type="entry name" value="Retrovirus_Pol_polyprotein"/>
</dbReference>
<comment type="caution">
    <text evidence="1">The sequence shown here is derived from an EMBL/GenBank/DDBJ whole genome shotgun (WGS) entry which is preliminary data.</text>
</comment>
<dbReference type="PANTHER" id="PTHR37984:SF5">
    <property type="entry name" value="PROTEIN NYNRIN-LIKE"/>
    <property type="match status" value="1"/>
</dbReference>
<evidence type="ECO:0000313" key="2">
    <source>
        <dbReference type="Proteomes" id="UP000325315"/>
    </source>
</evidence>
<keyword evidence="2" id="KW-1185">Reference proteome</keyword>
<dbReference type="Gene3D" id="3.30.420.10">
    <property type="entry name" value="Ribonuclease H-like superfamily/Ribonuclease H"/>
    <property type="match status" value="1"/>
</dbReference>
<reference evidence="1" key="1">
    <citation type="submission" date="2019-08" db="EMBL/GenBank/DDBJ databases">
        <authorList>
            <person name="Liu F."/>
        </authorList>
    </citation>
    <scope>NUCLEOTIDE SEQUENCE [LARGE SCALE GENOMIC DNA]</scope>
    <source>
        <strain evidence="1">PA1801</strain>
        <tissue evidence="1">Leaf</tissue>
    </source>
</reference>
<dbReference type="OrthoDB" id="786061at2759"/>
<dbReference type="Proteomes" id="UP000325315">
    <property type="component" value="Unassembled WGS sequence"/>
</dbReference>
<gene>
    <name evidence="1" type="ORF">EPI10_001037</name>
</gene>
<sequence length="150" mass="17545">MWIEAEALATITEKQMVSFLWESIICRFGIPHTIIIDNDTQFQGKFKKFYIDLQIALAQSSVKMPQTNGQPSRKKLEKLRALGWKNCTKFYEPYEQYSTLGHEKQLSLLSTMQKLTQHFEEEAAQEAFRLNLDLIDELRETTEVRNLLQA</sequence>
<dbReference type="EMBL" id="SMMG02000007">
    <property type="protein sequence ID" value="KAA3465903.1"/>
    <property type="molecule type" value="Genomic_DNA"/>
</dbReference>
<name>A0A5B6VA19_9ROSI</name>
<dbReference type="SUPFAM" id="SSF53098">
    <property type="entry name" value="Ribonuclease H-like"/>
    <property type="match status" value="1"/>
</dbReference>
<proteinExistence type="predicted"/>
<accession>A0A5B6VA19</accession>
<dbReference type="InterPro" id="IPR012337">
    <property type="entry name" value="RNaseH-like_sf"/>
</dbReference>
<protein>
    <submittedName>
        <fullName evidence="1">Rve domain-containing protein</fullName>
    </submittedName>
</protein>
<organism evidence="1 2">
    <name type="scientific">Gossypium australe</name>
    <dbReference type="NCBI Taxonomy" id="47621"/>
    <lineage>
        <taxon>Eukaryota</taxon>
        <taxon>Viridiplantae</taxon>
        <taxon>Streptophyta</taxon>
        <taxon>Embryophyta</taxon>
        <taxon>Tracheophyta</taxon>
        <taxon>Spermatophyta</taxon>
        <taxon>Magnoliopsida</taxon>
        <taxon>eudicotyledons</taxon>
        <taxon>Gunneridae</taxon>
        <taxon>Pentapetalae</taxon>
        <taxon>rosids</taxon>
        <taxon>malvids</taxon>
        <taxon>Malvales</taxon>
        <taxon>Malvaceae</taxon>
        <taxon>Malvoideae</taxon>
        <taxon>Gossypium</taxon>
    </lineage>
</organism>
<dbReference type="InterPro" id="IPR036397">
    <property type="entry name" value="RNaseH_sf"/>
</dbReference>
<dbReference type="AlphaFoldDB" id="A0A5B6VA19"/>
<dbReference type="PANTHER" id="PTHR37984">
    <property type="entry name" value="PROTEIN CBG26694"/>
    <property type="match status" value="1"/>
</dbReference>
<dbReference type="GO" id="GO:0003676">
    <property type="term" value="F:nucleic acid binding"/>
    <property type="evidence" value="ECO:0007669"/>
    <property type="project" value="InterPro"/>
</dbReference>
<evidence type="ECO:0000313" key="1">
    <source>
        <dbReference type="EMBL" id="KAA3465903.1"/>
    </source>
</evidence>